<evidence type="ECO:0000256" key="1">
    <source>
        <dbReference type="SAM" id="MobiDB-lite"/>
    </source>
</evidence>
<evidence type="ECO:0000313" key="3">
    <source>
        <dbReference type="EMBL" id="KMY89872.1"/>
    </source>
</evidence>
<dbReference type="Proteomes" id="UP000000304">
    <property type="component" value="Chromosome 2L"/>
</dbReference>
<proteinExistence type="predicted"/>
<dbReference type="EMBL" id="CM000361">
    <property type="protein sequence ID" value="EDX04772.1"/>
    <property type="molecule type" value="Genomic_DNA"/>
</dbReference>
<dbReference type="OMA" id="FKCNRGS"/>
<reference evidence="3" key="4">
    <citation type="submission" date="2014-06" db="EMBL/GenBank/DDBJ databases">
        <authorList>
            <person name="Hu T."/>
            <person name="Eisen M.B."/>
            <person name="Thornton K.R."/>
            <person name="Andolfatto P."/>
        </authorList>
    </citation>
    <scope>NUCLEOTIDE SEQUENCE</scope>
    <source>
        <strain evidence="3">W501</strain>
    </source>
</reference>
<accession>B4Q3P7</accession>
<reference evidence="2 4" key="1">
    <citation type="journal article" date="2007" name="Nature">
        <title>Evolution of genes and genomes on the Drosophila phylogeny.</title>
        <authorList>
            <consortium name="Drosophila 12 Genomes Consortium"/>
            <person name="Clark A.G."/>
            <person name="Eisen M.B."/>
            <person name="Smith D.R."/>
            <person name="Bergman C.M."/>
            <person name="Oliver B."/>
            <person name="Markow T.A."/>
            <person name="Kaufman T.C."/>
            <person name="Kellis M."/>
            <person name="Gelbart W."/>
            <person name="Iyer V.N."/>
            <person name="Pollard D.A."/>
            <person name="Sackton T.B."/>
            <person name="Larracuente A.M."/>
            <person name="Singh N.D."/>
            <person name="Abad J.P."/>
            <person name="Abt D.N."/>
            <person name="Adryan B."/>
            <person name="Aguade M."/>
            <person name="Akashi H."/>
            <person name="Anderson W.W."/>
            <person name="Aquadro C.F."/>
            <person name="Ardell D.H."/>
            <person name="Arguello R."/>
            <person name="Artieri C.G."/>
            <person name="Barbash D.A."/>
            <person name="Barker D."/>
            <person name="Barsanti P."/>
            <person name="Batterham P."/>
            <person name="Batzoglou S."/>
            <person name="Begun D."/>
            <person name="Bhutkar A."/>
            <person name="Blanco E."/>
            <person name="Bosak S.A."/>
            <person name="Bradley R.K."/>
            <person name="Brand A.D."/>
            <person name="Brent M.R."/>
            <person name="Brooks A.N."/>
            <person name="Brown R.H."/>
            <person name="Butlin R.K."/>
            <person name="Caggese C."/>
            <person name="Calvi B.R."/>
            <person name="Bernardo de Carvalho A."/>
            <person name="Caspi A."/>
            <person name="Castrezana S."/>
            <person name="Celniker S.E."/>
            <person name="Chang J.L."/>
            <person name="Chapple C."/>
            <person name="Chatterji S."/>
            <person name="Chinwalla A."/>
            <person name="Civetta A."/>
            <person name="Clifton S.W."/>
            <person name="Comeron J.M."/>
            <person name="Costello J.C."/>
            <person name="Coyne J.A."/>
            <person name="Daub J."/>
            <person name="David R.G."/>
            <person name="Delcher A.L."/>
            <person name="Delehaunty K."/>
            <person name="Do C.B."/>
            <person name="Ebling H."/>
            <person name="Edwards K."/>
            <person name="Eickbush T."/>
            <person name="Evans J.D."/>
            <person name="Filipski A."/>
            <person name="Findeiss S."/>
            <person name="Freyhult E."/>
            <person name="Fulton L."/>
            <person name="Fulton R."/>
            <person name="Garcia A.C."/>
            <person name="Gardiner A."/>
            <person name="Garfield D.A."/>
            <person name="Garvin B.E."/>
            <person name="Gibson G."/>
            <person name="Gilbert D."/>
            <person name="Gnerre S."/>
            <person name="Godfrey J."/>
            <person name="Good R."/>
            <person name="Gotea V."/>
            <person name="Gravely B."/>
            <person name="Greenberg A.J."/>
            <person name="Griffiths-Jones S."/>
            <person name="Gross S."/>
            <person name="Guigo R."/>
            <person name="Gustafson E.A."/>
            <person name="Haerty W."/>
            <person name="Hahn M.W."/>
            <person name="Halligan D.L."/>
            <person name="Halpern A.L."/>
            <person name="Halter G.M."/>
            <person name="Han M.V."/>
            <person name="Heger A."/>
            <person name="Hillier L."/>
            <person name="Hinrichs A.S."/>
            <person name="Holmes I."/>
            <person name="Hoskins R.A."/>
            <person name="Hubisz M.J."/>
            <person name="Hultmark D."/>
            <person name="Huntley M.A."/>
            <person name="Jaffe D.B."/>
            <person name="Jagadeeshan S."/>
            <person name="Jeck W.R."/>
            <person name="Johnson J."/>
            <person name="Jones C.D."/>
            <person name="Jordan W.C."/>
            <person name="Karpen G.H."/>
            <person name="Kataoka E."/>
            <person name="Keightley P.D."/>
            <person name="Kheradpour P."/>
            <person name="Kirkness E.F."/>
            <person name="Koerich L.B."/>
            <person name="Kristiansen K."/>
            <person name="Kudrna D."/>
            <person name="Kulathinal R.J."/>
            <person name="Kumar S."/>
            <person name="Kwok R."/>
            <person name="Lander E."/>
            <person name="Langley C.H."/>
            <person name="Lapoint R."/>
            <person name="Lazzaro B.P."/>
            <person name="Lee S.J."/>
            <person name="Levesque L."/>
            <person name="Li R."/>
            <person name="Lin C.F."/>
            <person name="Lin M.F."/>
            <person name="Lindblad-Toh K."/>
            <person name="Llopart A."/>
            <person name="Long M."/>
            <person name="Low L."/>
            <person name="Lozovsky E."/>
            <person name="Lu J."/>
            <person name="Luo M."/>
            <person name="Machado C.A."/>
            <person name="Makalowski W."/>
            <person name="Marzo M."/>
            <person name="Matsuda M."/>
            <person name="Matzkin L."/>
            <person name="McAllister B."/>
            <person name="McBride C.S."/>
            <person name="McKernan B."/>
            <person name="McKernan K."/>
            <person name="Mendez-Lago M."/>
            <person name="Minx P."/>
            <person name="Mollenhauer M.U."/>
            <person name="Montooth K."/>
            <person name="Mount S.M."/>
            <person name="Mu X."/>
            <person name="Myers E."/>
            <person name="Negre B."/>
            <person name="Newfeld S."/>
            <person name="Nielsen R."/>
            <person name="Noor M.A."/>
            <person name="O'Grady P."/>
            <person name="Pachter L."/>
            <person name="Papaceit M."/>
            <person name="Parisi M.J."/>
            <person name="Parisi M."/>
            <person name="Parts L."/>
            <person name="Pedersen J.S."/>
            <person name="Pesole G."/>
            <person name="Phillippy A.M."/>
            <person name="Ponting C.P."/>
            <person name="Pop M."/>
            <person name="Porcelli D."/>
            <person name="Powell J.R."/>
            <person name="Prohaska S."/>
            <person name="Pruitt K."/>
            <person name="Puig M."/>
            <person name="Quesneville H."/>
            <person name="Ram K.R."/>
            <person name="Rand D."/>
            <person name="Rasmussen M.D."/>
            <person name="Reed L.K."/>
            <person name="Reenan R."/>
            <person name="Reily A."/>
            <person name="Remington K.A."/>
            <person name="Rieger T.T."/>
            <person name="Ritchie M.G."/>
            <person name="Robin C."/>
            <person name="Rogers Y.H."/>
            <person name="Rohde C."/>
            <person name="Rozas J."/>
            <person name="Rubenfield M.J."/>
            <person name="Ruiz A."/>
            <person name="Russo S."/>
            <person name="Salzberg S.L."/>
            <person name="Sanchez-Gracia A."/>
            <person name="Saranga D.J."/>
            <person name="Sato H."/>
            <person name="Schaeffer S.W."/>
            <person name="Schatz M.C."/>
            <person name="Schlenke T."/>
            <person name="Schwartz R."/>
            <person name="Segarra C."/>
            <person name="Singh R.S."/>
            <person name="Sirot L."/>
            <person name="Sirota M."/>
            <person name="Sisneros N.B."/>
            <person name="Smith C.D."/>
            <person name="Smith T.F."/>
            <person name="Spieth J."/>
            <person name="Stage D.E."/>
            <person name="Stark A."/>
            <person name="Stephan W."/>
            <person name="Strausberg R.L."/>
            <person name="Strempel S."/>
            <person name="Sturgill D."/>
            <person name="Sutton G."/>
            <person name="Sutton G.G."/>
            <person name="Tao W."/>
            <person name="Teichmann S."/>
            <person name="Tobari Y.N."/>
            <person name="Tomimura Y."/>
            <person name="Tsolas J.M."/>
            <person name="Valente V.L."/>
            <person name="Venter E."/>
            <person name="Venter J.C."/>
            <person name="Vicario S."/>
            <person name="Vieira F.G."/>
            <person name="Vilella A.J."/>
            <person name="Villasante A."/>
            <person name="Walenz B."/>
            <person name="Wang J."/>
            <person name="Wasserman M."/>
            <person name="Watts T."/>
            <person name="Wilson D."/>
            <person name="Wilson R.K."/>
            <person name="Wing R.A."/>
            <person name="Wolfner M.F."/>
            <person name="Wong A."/>
            <person name="Wong G.K."/>
            <person name="Wu C.I."/>
            <person name="Wu G."/>
            <person name="Yamamoto D."/>
            <person name="Yang H.P."/>
            <person name="Yang S.P."/>
            <person name="Yorke J.A."/>
            <person name="Yoshida K."/>
            <person name="Zdobnov E."/>
            <person name="Zhang P."/>
            <person name="Zhang Y."/>
            <person name="Zimin A.V."/>
            <person name="Baldwin J."/>
            <person name="Abdouelleil A."/>
            <person name="Abdulkadir J."/>
            <person name="Abebe A."/>
            <person name="Abera B."/>
            <person name="Abreu J."/>
            <person name="Acer S.C."/>
            <person name="Aftuck L."/>
            <person name="Alexander A."/>
            <person name="An P."/>
            <person name="Anderson E."/>
            <person name="Anderson S."/>
            <person name="Arachi H."/>
            <person name="Azer M."/>
            <person name="Bachantsang P."/>
            <person name="Barry A."/>
            <person name="Bayul T."/>
            <person name="Berlin A."/>
            <person name="Bessette D."/>
            <person name="Bloom T."/>
            <person name="Blye J."/>
            <person name="Boguslavskiy L."/>
            <person name="Bonnet C."/>
            <person name="Boukhgalter B."/>
            <person name="Bourzgui I."/>
            <person name="Brown A."/>
            <person name="Cahill P."/>
            <person name="Channer S."/>
            <person name="Cheshatsang Y."/>
            <person name="Chuda L."/>
            <person name="Citroen M."/>
            <person name="Collymore A."/>
            <person name="Cooke P."/>
            <person name="Costello M."/>
            <person name="D'Aco K."/>
            <person name="Daza R."/>
            <person name="De Haan G."/>
            <person name="DeGray S."/>
            <person name="DeMaso C."/>
            <person name="Dhargay N."/>
            <person name="Dooley K."/>
            <person name="Dooley E."/>
            <person name="Doricent M."/>
            <person name="Dorje P."/>
            <person name="Dorjee K."/>
            <person name="Dupes A."/>
            <person name="Elong R."/>
            <person name="Falk J."/>
            <person name="Farina A."/>
            <person name="Faro S."/>
            <person name="Ferguson D."/>
            <person name="Fisher S."/>
            <person name="Foley C.D."/>
            <person name="Franke A."/>
            <person name="Friedrich D."/>
            <person name="Gadbois L."/>
            <person name="Gearin G."/>
            <person name="Gearin C.R."/>
            <person name="Giannoukos G."/>
            <person name="Goode T."/>
            <person name="Graham J."/>
            <person name="Grandbois E."/>
            <person name="Grewal S."/>
            <person name="Gyaltsen K."/>
            <person name="Hafez N."/>
            <person name="Hagos B."/>
            <person name="Hall J."/>
            <person name="Henson C."/>
            <person name="Hollinger A."/>
            <person name="Honan T."/>
            <person name="Huard M.D."/>
            <person name="Hughes L."/>
            <person name="Hurhula B."/>
            <person name="Husby M.E."/>
            <person name="Kamat A."/>
            <person name="Kanga B."/>
            <person name="Kashin S."/>
            <person name="Khazanovich D."/>
            <person name="Kisner P."/>
            <person name="Lance K."/>
            <person name="Lara M."/>
            <person name="Lee W."/>
            <person name="Lennon N."/>
            <person name="Letendre F."/>
            <person name="LeVine R."/>
            <person name="Lipovsky A."/>
            <person name="Liu X."/>
            <person name="Liu J."/>
            <person name="Liu S."/>
            <person name="Lokyitsang T."/>
            <person name="Lokyitsang Y."/>
            <person name="Lubonja R."/>
            <person name="Lui A."/>
            <person name="MacDonald P."/>
            <person name="Magnisalis V."/>
            <person name="Maru K."/>
            <person name="Matthews C."/>
            <person name="McCusker W."/>
            <person name="McDonough S."/>
            <person name="Mehta T."/>
            <person name="Meldrim J."/>
            <person name="Meneus L."/>
            <person name="Mihai O."/>
            <person name="Mihalev A."/>
            <person name="Mihova T."/>
            <person name="Mittelman R."/>
            <person name="Mlenga V."/>
            <person name="Montmayeur A."/>
            <person name="Mulrain L."/>
            <person name="Navidi A."/>
            <person name="Naylor J."/>
            <person name="Negash T."/>
            <person name="Nguyen T."/>
            <person name="Nguyen N."/>
            <person name="Nicol R."/>
            <person name="Norbu C."/>
            <person name="Norbu N."/>
            <person name="Novod N."/>
            <person name="O'Neill B."/>
            <person name="Osman S."/>
            <person name="Markiewicz E."/>
            <person name="Oyono O.L."/>
            <person name="Patti C."/>
            <person name="Phunkhang P."/>
            <person name="Pierre F."/>
            <person name="Priest M."/>
            <person name="Raghuraman S."/>
            <person name="Rege F."/>
            <person name="Reyes R."/>
            <person name="Rise C."/>
            <person name="Rogov P."/>
            <person name="Ross K."/>
            <person name="Ryan E."/>
            <person name="Settipalli S."/>
            <person name="Shea T."/>
            <person name="Sherpa N."/>
            <person name="Shi L."/>
            <person name="Shih D."/>
            <person name="Sparrow T."/>
            <person name="Spaulding J."/>
            <person name="Stalker J."/>
            <person name="Stange-Thomann N."/>
            <person name="Stavropoulos S."/>
            <person name="Stone C."/>
            <person name="Strader C."/>
            <person name="Tesfaye S."/>
            <person name="Thomson T."/>
            <person name="Thoulutsang Y."/>
            <person name="Thoulutsang D."/>
            <person name="Topham K."/>
            <person name="Topping I."/>
            <person name="Tsamla T."/>
            <person name="Vassiliev H."/>
            <person name="Vo A."/>
            <person name="Wangchuk T."/>
            <person name="Wangdi T."/>
            <person name="Weiand M."/>
            <person name="Wilkinson J."/>
            <person name="Wilson A."/>
            <person name="Yadav S."/>
            <person name="Young G."/>
            <person name="Yu Q."/>
            <person name="Zembek L."/>
            <person name="Zhong D."/>
            <person name="Zimmer A."/>
            <person name="Zwirko Z."/>
            <person name="Jaffe D.B."/>
            <person name="Alvarez P."/>
            <person name="Brockman W."/>
            <person name="Butler J."/>
            <person name="Chin C."/>
            <person name="Gnerre S."/>
            <person name="Grabherr M."/>
            <person name="Kleber M."/>
            <person name="Mauceli E."/>
            <person name="MacCallum I."/>
        </authorList>
    </citation>
    <scope>NUCLEOTIDE SEQUENCE [LARGE SCALE GENOMIC DNA]</scope>
    <source>
        <strain evidence="2">Mixed</strain>
        <strain evidence="4">mosaic</strain>
    </source>
</reference>
<dbReference type="AlphaFoldDB" id="B4Q3P7"/>
<dbReference type="KEGG" id="dsi:Dsimw501_GD23814"/>
<evidence type="ECO:0000313" key="2">
    <source>
        <dbReference type="EMBL" id="EDX04772.1"/>
    </source>
</evidence>
<name>B4Q3P7_DROSI</name>
<evidence type="ECO:0000313" key="4">
    <source>
        <dbReference type="Proteomes" id="UP000000304"/>
    </source>
</evidence>
<reference evidence="2" key="2">
    <citation type="submission" date="2008-06" db="EMBL/GenBank/DDBJ databases">
        <authorList>
            <consortium name="FlyBase"/>
        </authorList>
    </citation>
    <scope>NUCLEOTIDE SEQUENCE</scope>
    <source>
        <strain evidence="2">Mixed</strain>
        <strain evidence="3">W501</strain>
    </source>
</reference>
<dbReference type="Proteomes" id="UP000035880">
    <property type="component" value="Chromosome 2L"/>
</dbReference>
<organism evidence="2 4">
    <name type="scientific">Drosophila simulans</name>
    <name type="common">Fruit fly</name>
    <dbReference type="NCBI Taxonomy" id="7240"/>
    <lineage>
        <taxon>Eukaryota</taxon>
        <taxon>Metazoa</taxon>
        <taxon>Ecdysozoa</taxon>
        <taxon>Arthropoda</taxon>
        <taxon>Hexapoda</taxon>
        <taxon>Insecta</taxon>
        <taxon>Pterygota</taxon>
        <taxon>Neoptera</taxon>
        <taxon>Endopterygota</taxon>
        <taxon>Diptera</taxon>
        <taxon>Brachycera</taxon>
        <taxon>Muscomorpha</taxon>
        <taxon>Ephydroidea</taxon>
        <taxon>Drosophilidae</taxon>
        <taxon>Drosophila</taxon>
        <taxon>Sophophora</taxon>
    </lineage>
</organism>
<keyword evidence="4" id="KW-1185">Reference proteome</keyword>
<dbReference type="HOGENOM" id="CLU_073428_0_0_1"/>
<feature type="region of interest" description="Disordered" evidence="1">
    <location>
        <begin position="126"/>
        <end position="150"/>
    </location>
</feature>
<dbReference type="OrthoDB" id="8007260at2759"/>
<sequence length="276" mass="31927">MFLNHRLHGPIFARILLLRCSLMNQYQKRIVWRQPHTGQTIGTCRKSSLLEQEWEQSNRLGEDYRIYQQNVDLDAFFGEEPRYEKVSDVCLLNDHFILVKMPLPDPSPPPSKSKISRCFKCNRGSRVSPIPEETDEKSPPPQSSCLQPWSTRNQDEMEIFDSSTRLTTTNTAGLSPQPASVIVEQPHPTLQLEAIQSLASGQLQVPLTSRGPLHWFLWPFRRRLDTRSKSKSQQVAVHKTYFVRWSKPPDTLWHGFGVDTVEEKKSELRRCRSAVF</sequence>
<reference evidence="3" key="3">
    <citation type="journal article" date="2013" name="Genome Res.">
        <title>A second-generation assembly of the Drosophila simulans genome provides new insights into patterns of lineage-specific divergence.</title>
        <authorList>
            <person name="Hu T.T."/>
            <person name="Eisen M.B."/>
            <person name="Thornton K.R."/>
            <person name="Andolfatto P."/>
        </authorList>
    </citation>
    <scope>NUCLEOTIDE SEQUENCE [LARGE SCALE GENOMIC DNA]</scope>
    <source>
        <strain evidence="3">W501</strain>
    </source>
</reference>
<gene>
    <name evidence="2" type="primary">Dsim\GD23814</name>
    <name evidence="2" type="ORF">Dsim_GD23814</name>
    <name evidence="3" type="ORF">Dsimw501_GD23814</name>
</gene>
<protein>
    <submittedName>
        <fullName evidence="2">GD23814</fullName>
    </submittedName>
</protein>
<dbReference type="EMBL" id="CM002910">
    <property type="protein sequence ID" value="KMY89872.1"/>
    <property type="molecule type" value="Genomic_DNA"/>
</dbReference>
<dbReference type="STRING" id="7240.B4Q3P7"/>